<name>A0A232M7X1_9EURO</name>
<evidence type="ECO:0000256" key="1">
    <source>
        <dbReference type="SAM" id="MobiDB-lite"/>
    </source>
</evidence>
<dbReference type="OrthoDB" id="4500400at2759"/>
<feature type="compositionally biased region" description="Polar residues" evidence="1">
    <location>
        <begin position="516"/>
        <end position="526"/>
    </location>
</feature>
<dbReference type="SUPFAM" id="SSF81383">
    <property type="entry name" value="F-box domain"/>
    <property type="match status" value="1"/>
</dbReference>
<feature type="region of interest" description="Disordered" evidence="1">
    <location>
        <begin position="516"/>
        <end position="565"/>
    </location>
</feature>
<dbReference type="SUPFAM" id="SSF52047">
    <property type="entry name" value="RNI-like"/>
    <property type="match status" value="1"/>
</dbReference>
<protein>
    <recommendedName>
        <fullName evidence="2">F-box domain-containing protein</fullName>
    </recommendedName>
</protein>
<proteinExistence type="predicted"/>
<dbReference type="AlphaFoldDB" id="A0A232M7X1"/>
<feature type="domain" description="F-box" evidence="2">
    <location>
        <begin position="1"/>
        <end position="45"/>
    </location>
</feature>
<dbReference type="Gene3D" id="3.80.10.10">
    <property type="entry name" value="Ribonuclease Inhibitor"/>
    <property type="match status" value="1"/>
</dbReference>
<organism evidence="3 4">
    <name type="scientific">Elaphomyces granulatus</name>
    <dbReference type="NCBI Taxonomy" id="519963"/>
    <lineage>
        <taxon>Eukaryota</taxon>
        <taxon>Fungi</taxon>
        <taxon>Dikarya</taxon>
        <taxon>Ascomycota</taxon>
        <taxon>Pezizomycotina</taxon>
        <taxon>Eurotiomycetes</taxon>
        <taxon>Eurotiomycetidae</taxon>
        <taxon>Eurotiales</taxon>
        <taxon>Elaphomycetaceae</taxon>
        <taxon>Elaphomyces</taxon>
    </lineage>
</organism>
<feature type="non-terminal residue" evidence="3">
    <location>
        <position position="1"/>
    </location>
</feature>
<dbReference type="Gene3D" id="1.20.1280.50">
    <property type="match status" value="1"/>
</dbReference>
<accession>A0A232M7X1</accession>
<comment type="caution">
    <text evidence="3">The sequence shown here is derived from an EMBL/GenBank/DDBJ whole genome shotgun (WGS) entry which is preliminary data.</text>
</comment>
<dbReference type="Pfam" id="PF12937">
    <property type="entry name" value="F-box-like"/>
    <property type="match status" value="1"/>
</dbReference>
<keyword evidence="4" id="KW-1185">Reference proteome</keyword>
<evidence type="ECO:0000259" key="2">
    <source>
        <dbReference type="PROSITE" id="PS50181"/>
    </source>
</evidence>
<dbReference type="InterPro" id="IPR036047">
    <property type="entry name" value="F-box-like_dom_sf"/>
</dbReference>
<dbReference type="EMBL" id="NPHW01001387">
    <property type="protein sequence ID" value="OXV12187.1"/>
    <property type="molecule type" value="Genomic_DNA"/>
</dbReference>
<dbReference type="InterPro" id="IPR001810">
    <property type="entry name" value="F-box_dom"/>
</dbReference>
<sequence length="565" mass="63104">FPIISLPLEIFSAILDYLSLQDLLSLYAVSKSFQRLITPRVFSHISFNLSEGDVYSKLLFLKSISTSSSIIAPAVKTLRIDSLKIFQKDQVTDPVREIISQTHEGEIGLDKEAVQAIVLDHLMLCLTKLQNLETVNWTYQPERDSSSCLFPITCRLSSLPKLKNVIISVDSSCTIDFGKHQLPPLRCFENLVSLTLSYSGDIPRAYCDREIAPVIAASPELTRFSLNNFCYSMYGRETKTCASLQSLLGKSRPELVQLKLARVPLPTAGLTQTLSCKLQELSVTTPTGSRDLDFSWAELWLTLKEIRVELSTLSVHGSEKAMDDMFAYLVSYTGLRKFVILGIRMDRQDLEDSVGRRLWHQIVPHHKDSLTELAVIPCYEGVWCYGPIAAETIPQCLSLRSLTLSVCSVDSSWADAKLSQARENDKVEFHSLEEPYGAPENCGALILCDLTTPLSKLTLNPTGNATDREVDIGHLDRRTRPKGSPQLYQALRRKERIRSAIDEVLLGMQASAAASKNWPSVVQASDSRLLKRRSKNDDNRPRYQIGPPVWVDSGCESDGNGESDE</sequence>
<dbReference type="PROSITE" id="PS50181">
    <property type="entry name" value="FBOX"/>
    <property type="match status" value="1"/>
</dbReference>
<evidence type="ECO:0000313" key="4">
    <source>
        <dbReference type="Proteomes" id="UP000243515"/>
    </source>
</evidence>
<dbReference type="SMART" id="SM00256">
    <property type="entry name" value="FBOX"/>
    <property type="match status" value="1"/>
</dbReference>
<dbReference type="InterPro" id="IPR032675">
    <property type="entry name" value="LRR_dom_sf"/>
</dbReference>
<gene>
    <name evidence="3" type="ORF">Egran_00052</name>
</gene>
<reference evidence="3 4" key="1">
    <citation type="journal article" date="2015" name="Environ. Microbiol.">
        <title>Metagenome sequence of Elaphomyces granulatus from sporocarp tissue reveals Ascomycota ectomycorrhizal fingerprints of genome expansion and a Proteobacteria-rich microbiome.</title>
        <authorList>
            <person name="Quandt C.A."/>
            <person name="Kohler A."/>
            <person name="Hesse C.N."/>
            <person name="Sharpton T.J."/>
            <person name="Martin F."/>
            <person name="Spatafora J.W."/>
        </authorList>
    </citation>
    <scope>NUCLEOTIDE SEQUENCE [LARGE SCALE GENOMIC DNA]</scope>
    <source>
        <strain evidence="3 4">OSC145934</strain>
    </source>
</reference>
<dbReference type="Proteomes" id="UP000243515">
    <property type="component" value="Unassembled WGS sequence"/>
</dbReference>
<evidence type="ECO:0000313" key="3">
    <source>
        <dbReference type="EMBL" id="OXV12187.1"/>
    </source>
</evidence>